<dbReference type="Gene3D" id="3.40.50.12090">
    <property type="match status" value="2"/>
</dbReference>
<gene>
    <name evidence="3" type="ORF">AWM75_05880</name>
</gene>
<dbReference type="InterPro" id="IPR051922">
    <property type="entry name" value="Bact_Sporulation_Assoc"/>
</dbReference>
<dbReference type="PANTHER" id="PTHR30032:SF8">
    <property type="entry name" value="GERMINATION-SPECIFIC N-ACETYLMURAMOYL-L-ALANINE AMIDASE"/>
    <property type="match status" value="1"/>
</dbReference>
<dbReference type="STRING" id="128944.AWM75_05880"/>
<protein>
    <submittedName>
        <fullName evidence="3">Uncharacterized protein</fullName>
    </submittedName>
</protein>
<reference evidence="4" key="2">
    <citation type="submission" date="2016-01" db="EMBL/GenBank/DDBJ databases">
        <title>Six Aerococcus type strain genome sequencing and assembly using PacBio and Illumina Hiseq.</title>
        <authorList>
            <person name="Carkaci D."/>
            <person name="Dargis R."/>
            <person name="Nielsen X.C."/>
            <person name="Skovgaard O."/>
            <person name="Fuursted K."/>
            <person name="Christensen J.J."/>
        </authorList>
    </citation>
    <scope>NUCLEOTIDE SEQUENCE [LARGE SCALE GENOMIC DNA]</scope>
    <source>
        <strain evidence="4">CCUG42038B</strain>
    </source>
</reference>
<dbReference type="OrthoDB" id="9763643at2"/>
<dbReference type="KEGG" id="auh:AWM75_05880"/>
<dbReference type="InterPro" id="IPR002508">
    <property type="entry name" value="MurNAc-LAA_cat"/>
</dbReference>
<dbReference type="AlphaFoldDB" id="A0A0X8FLJ8"/>
<feature type="region of interest" description="Disordered" evidence="1">
    <location>
        <begin position="28"/>
        <end position="137"/>
    </location>
</feature>
<feature type="signal peptide" evidence="2">
    <location>
        <begin position="1"/>
        <end position="28"/>
    </location>
</feature>
<organism evidence="3 4">
    <name type="scientific">Aerococcus urinaehominis</name>
    <dbReference type="NCBI Taxonomy" id="128944"/>
    <lineage>
        <taxon>Bacteria</taxon>
        <taxon>Bacillati</taxon>
        <taxon>Bacillota</taxon>
        <taxon>Bacilli</taxon>
        <taxon>Lactobacillales</taxon>
        <taxon>Aerococcaceae</taxon>
        <taxon>Aerococcus</taxon>
    </lineage>
</organism>
<evidence type="ECO:0000256" key="1">
    <source>
        <dbReference type="SAM" id="MobiDB-lite"/>
    </source>
</evidence>
<feature type="compositionally biased region" description="Polar residues" evidence="1">
    <location>
        <begin position="105"/>
        <end position="115"/>
    </location>
</feature>
<dbReference type="Gene3D" id="3.40.630.40">
    <property type="entry name" value="Zn-dependent exopeptidases"/>
    <property type="match status" value="1"/>
</dbReference>
<feature type="compositionally biased region" description="Polar residues" evidence="1">
    <location>
        <begin position="33"/>
        <end position="49"/>
    </location>
</feature>
<dbReference type="InterPro" id="IPR007253">
    <property type="entry name" value="Cell_wall-bd_2"/>
</dbReference>
<accession>A0A0X8FLJ8</accession>
<proteinExistence type="predicted"/>
<keyword evidence="2" id="KW-0732">Signal</keyword>
<evidence type="ECO:0000313" key="4">
    <source>
        <dbReference type="Proteomes" id="UP000062260"/>
    </source>
</evidence>
<feature type="compositionally biased region" description="Basic and acidic residues" evidence="1">
    <location>
        <begin position="81"/>
        <end position="104"/>
    </location>
</feature>
<dbReference type="Pfam" id="PF04122">
    <property type="entry name" value="CW_binding_2"/>
    <property type="match status" value="3"/>
</dbReference>
<keyword evidence="4" id="KW-1185">Reference proteome</keyword>
<feature type="chain" id="PRO_5043556771" evidence="2">
    <location>
        <begin position="29"/>
        <end position="669"/>
    </location>
</feature>
<dbReference type="GO" id="GO:0008745">
    <property type="term" value="F:N-acetylmuramoyl-L-alanine amidase activity"/>
    <property type="evidence" value="ECO:0007669"/>
    <property type="project" value="InterPro"/>
</dbReference>
<feature type="compositionally biased region" description="Basic and acidic residues" evidence="1">
    <location>
        <begin position="118"/>
        <end position="135"/>
    </location>
</feature>
<dbReference type="EMBL" id="CP014163">
    <property type="protein sequence ID" value="AMB99553.1"/>
    <property type="molecule type" value="Genomic_DNA"/>
</dbReference>
<reference evidence="3 4" key="1">
    <citation type="journal article" date="2016" name="Genome Announc.">
        <title>Complete Genome Sequences of Aerococcus christensenii CCUG 28831T, Aerococcus sanguinicola CCUG 43001T, Aerococcus urinae CCUG 36881T, Aerococcus urinaeequi CCUG 28094T, Aerococcus urinaehominis CCUG 42038 BT, and Aerococcus viridans CCUG 4311T.</title>
        <authorList>
            <person name="Carkaci D."/>
            <person name="Dargis R."/>
            <person name="Nielsen X.C."/>
            <person name="Skovgaard O."/>
            <person name="Fuursted K."/>
            <person name="Christensen J.J."/>
        </authorList>
    </citation>
    <scope>NUCLEOTIDE SEQUENCE [LARGE SCALE GENOMIC DNA]</scope>
    <source>
        <strain evidence="3 4">CCUG42038B</strain>
    </source>
</reference>
<name>A0A0X8FLJ8_9LACT</name>
<dbReference type="SUPFAM" id="SSF53187">
    <property type="entry name" value="Zn-dependent exopeptidases"/>
    <property type="match status" value="1"/>
</dbReference>
<evidence type="ECO:0000256" key="2">
    <source>
        <dbReference type="SAM" id="SignalP"/>
    </source>
</evidence>
<sequence>MKLKPYLKVTLFSSALLFSSLLVDQVKAEEAPGQSQTQPASQNVSATDSDSAKKTENESTPTTPADTSQENVSSETGLADKGSEKDDTKPNSESDAAGEKKTDSQPEQSKQTDQQVDAGDKEKESEKLNPKESAEAKALYQRVVTKGTAPKGETALAKESSEGITVDRVHGANRFSNAVAISQAGWEKSDYVLIANGYMYADALTSAPLAAVYNAPLLLTKDKTIEDTTLAEIERLQAKHIILLGGTKSIHEDISKVLEYQGYAVRRIGGKNRYEQAALVAEEVMAATGSRDAFLASGELFSDALSISNIAAAKKLPIYLTRGNRLEQAVIDAIPKVNTWTLIGGEKTISKAVENRLTSLGGRVVKRFEGKNRYEVNRNITDWYYNDRLSHFYVVSGELYSDGLPAAMLAAKKGSALLLVKNNQGTLKEQTDFSVGKRKIKKYTIIGGATTVSPETEVTLNTPKAIFSPKKKEVNTMNQAAELLTYIMIAGHGDGDPGATGRIAKGENRYMKENLFPAMRKYLPAGVNVVWVENQNVYARDTLLPLVKEHGGADKTEVIEWHYDWANNPSRSGGHVIISGRSNADQLDLAIRDAIQKNVGLDHSYNFKGHSGISGRNDLRNPNRAQSGDVNYRLVELGFGSSPADANHMVNNVNQYAKDLVKAIFGKTK</sequence>
<dbReference type="PANTHER" id="PTHR30032">
    <property type="entry name" value="N-ACETYLMURAMOYL-L-ALANINE AMIDASE-RELATED"/>
    <property type="match status" value="1"/>
</dbReference>
<dbReference type="Proteomes" id="UP000062260">
    <property type="component" value="Chromosome"/>
</dbReference>
<dbReference type="Pfam" id="PF01520">
    <property type="entry name" value="Amidase_3"/>
    <property type="match status" value="1"/>
</dbReference>
<dbReference type="GO" id="GO:0009253">
    <property type="term" value="P:peptidoglycan catabolic process"/>
    <property type="evidence" value="ECO:0007669"/>
    <property type="project" value="InterPro"/>
</dbReference>
<evidence type="ECO:0000313" key="3">
    <source>
        <dbReference type="EMBL" id="AMB99553.1"/>
    </source>
</evidence>
<feature type="compositionally biased region" description="Polar residues" evidence="1">
    <location>
        <begin position="58"/>
        <end position="76"/>
    </location>
</feature>
<dbReference type="RefSeq" id="WP_067979548.1">
    <property type="nucleotide sequence ID" value="NZ_CP014163.1"/>
</dbReference>